<dbReference type="CDD" id="cd12934">
    <property type="entry name" value="LEM"/>
    <property type="match status" value="1"/>
</dbReference>
<gene>
    <name evidence="9" type="primary">MAN1</name>
    <name evidence="8" type="ORF">CCAP1982_LOCUS19587</name>
</gene>
<reference evidence="9" key="2">
    <citation type="journal article" date="2014" name="BMC Genomics">
        <title>A genomic perspective to assessing quality of mass-reared SIT flies used in Mediterranean fruit fly (Ceratitis capitata) eradication in California.</title>
        <authorList>
            <person name="Calla B."/>
            <person name="Hall B."/>
            <person name="Hou S."/>
            <person name="Geib S.M."/>
        </authorList>
    </citation>
    <scope>NUCLEOTIDE SEQUENCE</scope>
</reference>
<keyword evidence="3 6" id="KW-1133">Transmembrane helix</keyword>
<dbReference type="InterPro" id="IPR011015">
    <property type="entry name" value="LEM/LEM-like_dom_sf"/>
</dbReference>
<evidence type="ECO:0000313" key="10">
    <source>
        <dbReference type="Proteomes" id="UP000606786"/>
    </source>
</evidence>
<dbReference type="InterPro" id="IPR052277">
    <property type="entry name" value="INM_ESCRT-Associated"/>
</dbReference>
<name>W8CEJ9_CERCA</name>
<dbReference type="OrthoDB" id="118234at2759"/>
<keyword evidence="10" id="KW-1185">Reference proteome</keyword>
<dbReference type="PROSITE" id="PS50954">
    <property type="entry name" value="LEM"/>
    <property type="match status" value="1"/>
</dbReference>
<evidence type="ECO:0000256" key="5">
    <source>
        <dbReference type="ARBA" id="ARBA00023242"/>
    </source>
</evidence>
<evidence type="ECO:0000259" key="7">
    <source>
        <dbReference type="PROSITE" id="PS50954"/>
    </source>
</evidence>
<sequence>MRKEIEKLSDAELRKRLRASGFPIVPVTETTRGILVSKLYKSLKKNANLSKEFSGEELTNISQMNRNRSYESEFQNCKSAVKDVRMRKGIMNNSSKYFTENNFPVSNKYLHFPSGSDQMDQYSKKSDYSVPVLPENNIATFTEQSHLGVVNRLLSFRDKKFRNHNTCENQLTSYISMPKEANKYFTKSKRKIYDMMSYIGSQSLLNQSFKPYMLVGTFIVFFIGLALIYMIQSPRILPLNSIDSKVNACGGLVDKIDCIPDIYLENAIDLTKDILKLLQIQAKRYHCNKKKVSIGELDIVNNAKEIYQYGPEKLEKVLFYTKMLIKKNPQWKIKIYEANDVNFTLLLENRSIFCSFYSKIQSFFMIIGIGALISLLSGVIFVCYRYVKAWRVNRSHVIEQFTADIINELIFKASLSEVPEEREVIINHLRDKLIPPNKRNSYVKYWKEALQLLEVNDSRIQFGIRISDGEEFRTMKWIGTSYPNARLNSSLKKWHSPAFDYTNKINNPPTSCLKIRHMFDPSESNISNLKEIIEGALIEKVGSRCCIEEIQIDKQSCCVYVRCRSEADAGTIHNEINGWWFDKRLISIKFLRLQRFLARFPDGKNTASIRNH</sequence>
<proteinExistence type="evidence at transcript level"/>
<evidence type="ECO:0000313" key="8">
    <source>
        <dbReference type="EMBL" id="CAD7011488.1"/>
    </source>
</evidence>
<dbReference type="Gene3D" id="1.10.10.1180">
    <property type="entry name" value="MAN1, winged-helix domain"/>
    <property type="match status" value="1"/>
</dbReference>
<evidence type="ECO:0000313" key="9">
    <source>
        <dbReference type="EMBL" id="JAC06490.1"/>
    </source>
</evidence>
<dbReference type="PANTHER" id="PTHR13428:SF12">
    <property type="entry name" value="INNER NUCLEAR MEMBRANE PROTEIN MAN1"/>
    <property type="match status" value="1"/>
</dbReference>
<dbReference type="EMBL" id="GAMC01000066">
    <property type="protein sequence ID" value="JAC06490.1"/>
    <property type="molecule type" value="mRNA"/>
</dbReference>
<dbReference type="SMART" id="SM00540">
    <property type="entry name" value="LEM"/>
    <property type="match status" value="1"/>
</dbReference>
<keyword evidence="4 6" id="KW-0472">Membrane</keyword>
<dbReference type="InterPro" id="IPR012677">
    <property type="entry name" value="Nucleotide-bd_a/b_plait_sf"/>
</dbReference>
<evidence type="ECO:0000256" key="6">
    <source>
        <dbReference type="SAM" id="Phobius"/>
    </source>
</evidence>
<dbReference type="GO" id="GO:0005637">
    <property type="term" value="C:nuclear inner membrane"/>
    <property type="evidence" value="ECO:0007669"/>
    <property type="project" value="UniProtKB-SubCell"/>
</dbReference>
<dbReference type="PANTHER" id="PTHR13428">
    <property type="entry name" value="INNER NUCLEAR MEMBRANE PROTEIN MAN1 LEM DOMAIN CONTAINING PROTEIN"/>
    <property type="match status" value="1"/>
</dbReference>
<dbReference type="GeneID" id="101454012"/>
<dbReference type="CTD" id="37838"/>
<dbReference type="AlphaFoldDB" id="W8CEJ9"/>
<evidence type="ECO:0000256" key="1">
    <source>
        <dbReference type="ARBA" id="ARBA00004473"/>
    </source>
</evidence>
<evidence type="ECO:0000256" key="4">
    <source>
        <dbReference type="ARBA" id="ARBA00023136"/>
    </source>
</evidence>
<evidence type="ECO:0000256" key="3">
    <source>
        <dbReference type="ARBA" id="ARBA00022989"/>
    </source>
</evidence>
<evidence type="ECO:0000256" key="2">
    <source>
        <dbReference type="ARBA" id="ARBA00022692"/>
    </source>
</evidence>
<dbReference type="GO" id="GO:0006998">
    <property type="term" value="P:nuclear envelope organization"/>
    <property type="evidence" value="ECO:0007669"/>
    <property type="project" value="TreeGrafter"/>
</dbReference>
<protein>
    <submittedName>
        <fullName evidence="8">(Mediterranean fruit fly) hypothetical protein</fullName>
    </submittedName>
    <submittedName>
        <fullName evidence="9">Inner nuclear membrane protein Man1</fullName>
    </submittedName>
</protein>
<dbReference type="Proteomes" id="UP000606786">
    <property type="component" value="Unassembled WGS sequence"/>
</dbReference>
<feature type="domain" description="LEM" evidence="7">
    <location>
        <begin position="2"/>
        <end position="46"/>
    </location>
</feature>
<reference evidence="9" key="1">
    <citation type="submission" date="2013-07" db="EMBL/GenBank/DDBJ databases">
        <authorList>
            <person name="Geib S."/>
        </authorList>
    </citation>
    <scope>NUCLEOTIDE SEQUENCE</scope>
</reference>
<keyword evidence="5" id="KW-0539">Nucleus</keyword>
<dbReference type="KEGG" id="ccat:101454012"/>
<keyword evidence="2 6" id="KW-0812">Transmembrane</keyword>
<dbReference type="SUPFAM" id="SSF63451">
    <property type="entry name" value="LEM domain"/>
    <property type="match status" value="1"/>
</dbReference>
<dbReference type="InterPro" id="IPR041885">
    <property type="entry name" value="MAN1_winged_helix_dom"/>
</dbReference>
<comment type="subcellular location">
    <subcellularLocation>
        <location evidence="1">Nucleus inner membrane</location>
        <topology evidence="1">Multi-pass membrane protein</topology>
    </subcellularLocation>
</comment>
<feature type="transmembrane region" description="Helical" evidence="6">
    <location>
        <begin position="212"/>
        <end position="231"/>
    </location>
</feature>
<reference evidence="8" key="3">
    <citation type="submission" date="2020-11" db="EMBL/GenBank/DDBJ databases">
        <authorList>
            <person name="Whitehead M."/>
        </authorList>
    </citation>
    <scope>NUCLEOTIDE SEQUENCE</scope>
    <source>
        <strain evidence="8">EGII</strain>
    </source>
</reference>
<feature type="transmembrane region" description="Helical" evidence="6">
    <location>
        <begin position="363"/>
        <end position="387"/>
    </location>
</feature>
<dbReference type="EMBL" id="CAJHJT010000056">
    <property type="protein sequence ID" value="CAD7011488.1"/>
    <property type="molecule type" value="Genomic_DNA"/>
</dbReference>
<dbReference type="GO" id="GO:0030514">
    <property type="term" value="P:negative regulation of BMP signaling pathway"/>
    <property type="evidence" value="ECO:0007669"/>
    <property type="project" value="TreeGrafter"/>
</dbReference>
<dbReference type="Gene3D" id="3.30.70.330">
    <property type="match status" value="1"/>
</dbReference>
<dbReference type="Pfam" id="PF03020">
    <property type="entry name" value="LEM"/>
    <property type="match status" value="1"/>
</dbReference>
<dbReference type="InterPro" id="IPR003887">
    <property type="entry name" value="LEM_dom"/>
</dbReference>
<dbReference type="Gene3D" id="1.10.720.40">
    <property type="match status" value="1"/>
</dbReference>
<organism evidence="9">
    <name type="scientific">Ceratitis capitata</name>
    <name type="common">Mediterranean fruit fly</name>
    <name type="synonym">Tephritis capitata</name>
    <dbReference type="NCBI Taxonomy" id="7213"/>
    <lineage>
        <taxon>Eukaryota</taxon>
        <taxon>Metazoa</taxon>
        <taxon>Ecdysozoa</taxon>
        <taxon>Arthropoda</taxon>
        <taxon>Hexapoda</taxon>
        <taxon>Insecta</taxon>
        <taxon>Pterygota</taxon>
        <taxon>Neoptera</taxon>
        <taxon>Endopterygota</taxon>
        <taxon>Diptera</taxon>
        <taxon>Brachycera</taxon>
        <taxon>Muscomorpha</taxon>
        <taxon>Tephritoidea</taxon>
        <taxon>Tephritidae</taxon>
        <taxon>Ceratitis</taxon>
        <taxon>Ceratitis</taxon>
    </lineage>
</organism>
<accession>W8CEJ9</accession>
<dbReference type="GO" id="GO:0031490">
    <property type="term" value="F:chromatin DNA binding"/>
    <property type="evidence" value="ECO:0007669"/>
    <property type="project" value="TreeGrafter"/>
</dbReference>